<dbReference type="Proteomes" id="UP000019251">
    <property type="component" value="Unassembled WGS sequence"/>
</dbReference>
<dbReference type="PRINTS" id="PR00080">
    <property type="entry name" value="SDRFAMILY"/>
</dbReference>
<dbReference type="InterPro" id="IPR036291">
    <property type="entry name" value="NAD(P)-bd_dom_sf"/>
</dbReference>
<dbReference type="AlphaFoldDB" id="A0A829R796"/>
<dbReference type="EMBL" id="AODG01000007">
    <property type="protein sequence ID" value="EUJ28725.1"/>
    <property type="molecule type" value="Genomic_DNA"/>
</dbReference>
<gene>
    <name evidence="2" type="ORF">LMUR_06552</name>
</gene>
<evidence type="ECO:0000313" key="3">
    <source>
        <dbReference type="Proteomes" id="UP000019251"/>
    </source>
</evidence>
<dbReference type="Pfam" id="PF00106">
    <property type="entry name" value="adh_short"/>
    <property type="match status" value="1"/>
</dbReference>
<dbReference type="CDD" id="cd05374">
    <property type="entry name" value="17beta-HSD-like_SDR_c"/>
    <property type="match status" value="1"/>
</dbReference>
<comment type="similarity">
    <text evidence="1">Belongs to the short-chain dehydrogenases/reductases (SDR) family.</text>
</comment>
<organism evidence="2 3">
    <name type="scientific">Listeria grayi FSL F6-1183</name>
    <dbReference type="NCBI Taxonomy" id="1265827"/>
    <lineage>
        <taxon>Bacteria</taxon>
        <taxon>Bacillati</taxon>
        <taxon>Bacillota</taxon>
        <taxon>Bacilli</taxon>
        <taxon>Bacillales</taxon>
        <taxon>Listeriaceae</taxon>
        <taxon>Listeria</taxon>
    </lineage>
</organism>
<dbReference type="InterPro" id="IPR002347">
    <property type="entry name" value="SDR_fam"/>
</dbReference>
<dbReference type="RefSeq" id="WP_199897327.1">
    <property type="nucleotide sequence ID" value="NZ_AODG01000007.1"/>
</dbReference>
<comment type="caution">
    <text evidence="2">The sequence shown here is derived from an EMBL/GenBank/DDBJ whole genome shotgun (WGS) entry which is preliminary data.</text>
</comment>
<evidence type="ECO:0000313" key="2">
    <source>
        <dbReference type="EMBL" id="EUJ28725.1"/>
    </source>
</evidence>
<protein>
    <submittedName>
        <fullName evidence="2">Short chain oxidoreductase</fullName>
    </submittedName>
</protein>
<evidence type="ECO:0000256" key="1">
    <source>
        <dbReference type="RuleBase" id="RU000363"/>
    </source>
</evidence>
<name>A0A829R796_LISGR</name>
<dbReference type="PRINTS" id="PR00081">
    <property type="entry name" value="GDHRDH"/>
</dbReference>
<dbReference type="SUPFAM" id="SSF51735">
    <property type="entry name" value="NAD(P)-binding Rossmann-fold domains"/>
    <property type="match status" value="1"/>
</dbReference>
<dbReference type="InterPro" id="IPR051911">
    <property type="entry name" value="SDR_oxidoreductase"/>
</dbReference>
<dbReference type="PANTHER" id="PTHR43976">
    <property type="entry name" value="SHORT CHAIN DEHYDROGENASE"/>
    <property type="match status" value="1"/>
</dbReference>
<dbReference type="Gene3D" id="3.40.50.720">
    <property type="entry name" value="NAD(P)-binding Rossmann-like Domain"/>
    <property type="match status" value="1"/>
</dbReference>
<reference evidence="2 3" key="1">
    <citation type="submission" date="2012-12" db="EMBL/GenBank/DDBJ databases">
        <title>Novel taxa of Listeriaceae from agricultural environments in the United States.</title>
        <authorList>
            <person name="den Bakker H.C."/>
            <person name="Allred A."/>
            <person name="Warchocki S."/>
            <person name="Wright E.M."/>
            <person name="Burrell A."/>
            <person name="Nightingale K.K."/>
            <person name="Kephart D."/>
            <person name="Wiedmann M."/>
        </authorList>
    </citation>
    <scope>NUCLEOTIDE SEQUENCE [LARGE SCALE GENOMIC DNA]</scope>
    <source>
        <strain evidence="2 3">FSL F6-1183</strain>
    </source>
</reference>
<dbReference type="PANTHER" id="PTHR43976:SF9">
    <property type="entry name" value="OXIDOREDUCTASE"/>
    <property type="match status" value="1"/>
</dbReference>
<proteinExistence type="inferred from homology"/>
<accession>A0A829R796</accession>
<sequence>MEQVIVITGASSGFGALTARALANAGHIVYAGMRETTGRNAVKVKELEVFAETSGVKISALEMDVLSQTSVDNAIAQVEKERGQIDIIIHNAGHMVSGAAEAFTPEQLAQLYDVNVLSTQRVNRAALPGMRKRQAGLILWVSSSSVKGGTPPFLSPYFAAKAGMDSLAVSYAGELAQFGIETSIIVPGAFTKGTNHFANSGHPADTKIQAEYDAKYPDLMENIGKKLAEIEPADADPSSVAAEIVRIISLPAGERLIACMSTPLMTARKQCLISPTKTGSTFLNRIGLADFLKTIIQDN</sequence>